<reference evidence="7" key="1">
    <citation type="journal article" date="2018" name="PLoS Negl. Trop. Dis.">
        <title>An insight into the salivary gland and fat body transcriptome of Panstrongylus lignarius (Hemiptera: Heteroptera), the main vector of Chagas disease in Peru.</title>
        <authorList>
            <person name="Nevoa J.C."/>
            <person name="Mendes M.T."/>
            <person name="da Silva M.V."/>
            <person name="Soares S.C."/>
            <person name="Oliveira C.J.F."/>
            <person name="Ribeiro J.M.C."/>
        </authorList>
    </citation>
    <scope>NUCLEOTIDE SEQUENCE</scope>
</reference>
<dbReference type="PANTHER" id="PTHR23505:SF79">
    <property type="entry name" value="PROTEIN SPINSTER"/>
    <property type="match status" value="1"/>
</dbReference>
<accession>A0A224XK30</accession>
<evidence type="ECO:0000256" key="2">
    <source>
        <dbReference type="ARBA" id="ARBA00022448"/>
    </source>
</evidence>
<protein>
    <submittedName>
        <fullName evidence="7">Putative sugar transporter/spinster transmembrane protein</fullName>
    </submittedName>
</protein>
<dbReference type="InterPro" id="IPR036259">
    <property type="entry name" value="MFS_trans_sf"/>
</dbReference>
<evidence type="ECO:0000256" key="6">
    <source>
        <dbReference type="SAM" id="Phobius"/>
    </source>
</evidence>
<name>A0A224XK30_9HEMI</name>
<dbReference type="InterPro" id="IPR044770">
    <property type="entry name" value="MFS_spinster-like"/>
</dbReference>
<sequence length="213" mass="22836">MTTLTFGILAMVAGVIGVPGGSLVALWLRKWLKTADPLVCAVSIAIGLVFLFAVLLTEIDDHILSYTLIFLALLFVNVPWAIMVDIGLYVVTPNRRSTAEAFQILVSHALGDAGSPYLIGVISEALKHKYAPGSPDAVVPIDVEYKSLQDGLFSTCFVEVLGGVFFLLTSFYIVKDRAAADTEISGNENVVAPTHMFADDPQLNCSEANLTTA</sequence>
<evidence type="ECO:0000256" key="4">
    <source>
        <dbReference type="ARBA" id="ARBA00022989"/>
    </source>
</evidence>
<keyword evidence="4 6" id="KW-1133">Transmembrane helix</keyword>
<feature type="transmembrane region" description="Helical" evidence="6">
    <location>
        <begin position="152"/>
        <end position="174"/>
    </location>
</feature>
<dbReference type="SUPFAM" id="SSF103473">
    <property type="entry name" value="MFS general substrate transporter"/>
    <property type="match status" value="1"/>
</dbReference>
<evidence type="ECO:0000256" key="5">
    <source>
        <dbReference type="ARBA" id="ARBA00023136"/>
    </source>
</evidence>
<keyword evidence="3 6" id="KW-0812">Transmembrane</keyword>
<dbReference type="PANTHER" id="PTHR23505">
    <property type="entry name" value="SPINSTER"/>
    <property type="match status" value="1"/>
</dbReference>
<proteinExistence type="predicted"/>
<keyword evidence="2" id="KW-0813">Transport</keyword>
<evidence type="ECO:0000256" key="1">
    <source>
        <dbReference type="ARBA" id="ARBA00004141"/>
    </source>
</evidence>
<feature type="transmembrane region" description="Helical" evidence="6">
    <location>
        <begin position="63"/>
        <end position="91"/>
    </location>
</feature>
<organism evidence="7">
    <name type="scientific">Panstrongylus lignarius</name>
    <dbReference type="NCBI Taxonomy" id="156445"/>
    <lineage>
        <taxon>Eukaryota</taxon>
        <taxon>Metazoa</taxon>
        <taxon>Ecdysozoa</taxon>
        <taxon>Arthropoda</taxon>
        <taxon>Hexapoda</taxon>
        <taxon>Insecta</taxon>
        <taxon>Pterygota</taxon>
        <taxon>Neoptera</taxon>
        <taxon>Paraneoptera</taxon>
        <taxon>Hemiptera</taxon>
        <taxon>Heteroptera</taxon>
        <taxon>Panheteroptera</taxon>
        <taxon>Cimicomorpha</taxon>
        <taxon>Reduviidae</taxon>
        <taxon>Triatominae</taxon>
        <taxon>Panstrongylus</taxon>
    </lineage>
</organism>
<feature type="transmembrane region" description="Helical" evidence="6">
    <location>
        <begin position="38"/>
        <end position="57"/>
    </location>
</feature>
<dbReference type="EMBL" id="GFTR01003591">
    <property type="protein sequence ID" value="JAW12835.1"/>
    <property type="molecule type" value="Transcribed_RNA"/>
</dbReference>
<dbReference type="AlphaFoldDB" id="A0A224XK30"/>
<comment type="subcellular location">
    <subcellularLocation>
        <location evidence="1">Membrane</location>
        <topology evidence="1">Multi-pass membrane protein</topology>
    </subcellularLocation>
</comment>
<dbReference type="Gene3D" id="1.20.1250.20">
    <property type="entry name" value="MFS general substrate transporter like domains"/>
    <property type="match status" value="1"/>
</dbReference>
<keyword evidence="5 6" id="KW-0472">Membrane</keyword>
<evidence type="ECO:0000313" key="7">
    <source>
        <dbReference type="EMBL" id="JAW12835.1"/>
    </source>
</evidence>
<keyword evidence="7" id="KW-0762">Sugar transport</keyword>
<dbReference type="GO" id="GO:0016020">
    <property type="term" value="C:membrane"/>
    <property type="evidence" value="ECO:0007669"/>
    <property type="project" value="UniProtKB-SubCell"/>
</dbReference>
<feature type="transmembrane region" description="Helical" evidence="6">
    <location>
        <begin position="6"/>
        <end position="26"/>
    </location>
</feature>
<evidence type="ECO:0000256" key="3">
    <source>
        <dbReference type="ARBA" id="ARBA00022692"/>
    </source>
</evidence>